<evidence type="ECO:0000256" key="4">
    <source>
        <dbReference type="SAM" id="MobiDB-lite"/>
    </source>
</evidence>
<dbReference type="SUPFAM" id="SSF55811">
    <property type="entry name" value="Nudix"/>
    <property type="match status" value="1"/>
</dbReference>
<dbReference type="Proteomes" id="UP000572680">
    <property type="component" value="Unassembled WGS sequence"/>
</dbReference>
<evidence type="ECO:0000259" key="5">
    <source>
        <dbReference type="PROSITE" id="PS51462"/>
    </source>
</evidence>
<comment type="caution">
    <text evidence="6">The sequence shown here is derived from an EMBL/GenBank/DDBJ whole genome shotgun (WGS) entry which is preliminary data.</text>
</comment>
<dbReference type="Pfam" id="PF00293">
    <property type="entry name" value="NUDIX"/>
    <property type="match status" value="1"/>
</dbReference>
<feature type="region of interest" description="Disordered" evidence="4">
    <location>
        <begin position="203"/>
        <end position="240"/>
    </location>
</feature>
<keyword evidence="7" id="KW-1185">Reference proteome</keyword>
<dbReference type="InterPro" id="IPR036390">
    <property type="entry name" value="WH_DNA-bd_sf"/>
</dbReference>
<dbReference type="EMBL" id="JACJIA010000001">
    <property type="protein sequence ID" value="MBA8948886.1"/>
    <property type="molecule type" value="Genomic_DNA"/>
</dbReference>
<sequence>MSENSGGRRPADPAAVTVDLVIFTIRGDELRVLLVERGNAPYRGRLALPGGYVRPGEGLDEAARRELAEETGLDGRLHLEQLRAYGDPDRDPRGRVVTVAYLAFGPDLPVPVAGSDARAARWEAVEPLVSGTTPLAFDHADILRDALERARARLEYTTVAAAFCAEPFTVADLRKVYEVVWGAPLDPSNFRRKVTRAEGFLEPTGGRRVPEAGRPAALYRRGPAKALSPPLLRSGDQVSR</sequence>
<name>A0A7W3LIN3_ACTNM</name>
<dbReference type="PROSITE" id="PS00893">
    <property type="entry name" value="NUDIX_BOX"/>
    <property type="match status" value="1"/>
</dbReference>
<dbReference type="InterPro" id="IPR054105">
    <property type="entry name" value="WHD_NrtR"/>
</dbReference>
<dbReference type="InterPro" id="IPR036388">
    <property type="entry name" value="WH-like_DNA-bd_sf"/>
</dbReference>
<dbReference type="Gene3D" id="1.10.10.10">
    <property type="entry name" value="Winged helix-like DNA-binding domain superfamily/Winged helix DNA-binding domain"/>
    <property type="match status" value="1"/>
</dbReference>
<organism evidence="6 7">
    <name type="scientific">Actinomadura namibiensis</name>
    <dbReference type="NCBI Taxonomy" id="182080"/>
    <lineage>
        <taxon>Bacteria</taxon>
        <taxon>Bacillati</taxon>
        <taxon>Actinomycetota</taxon>
        <taxon>Actinomycetes</taxon>
        <taxon>Streptosporangiales</taxon>
        <taxon>Thermomonosporaceae</taxon>
        <taxon>Actinomadura</taxon>
    </lineage>
</organism>
<dbReference type="PANTHER" id="PTHR43736">
    <property type="entry name" value="ADP-RIBOSE PYROPHOSPHATASE"/>
    <property type="match status" value="1"/>
</dbReference>
<evidence type="ECO:0000256" key="2">
    <source>
        <dbReference type="ARBA" id="ARBA00022801"/>
    </source>
</evidence>
<dbReference type="PANTHER" id="PTHR43736:SF4">
    <property type="entry name" value="SLR1690 PROTEIN"/>
    <property type="match status" value="1"/>
</dbReference>
<dbReference type="SUPFAM" id="SSF46785">
    <property type="entry name" value="Winged helix' DNA-binding domain"/>
    <property type="match status" value="1"/>
</dbReference>
<comment type="similarity">
    <text evidence="1 3">Belongs to the Nudix hydrolase family.</text>
</comment>
<evidence type="ECO:0000313" key="7">
    <source>
        <dbReference type="Proteomes" id="UP000572680"/>
    </source>
</evidence>
<dbReference type="GO" id="GO:0035539">
    <property type="term" value="F:8-oxo-7,8-dihydrodeoxyguanosine triphosphate pyrophosphatase activity"/>
    <property type="evidence" value="ECO:0007669"/>
    <property type="project" value="UniProtKB-EC"/>
</dbReference>
<keyword evidence="2 3" id="KW-0378">Hydrolase</keyword>
<dbReference type="AlphaFoldDB" id="A0A7W3LIN3"/>
<dbReference type="Pfam" id="PF21906">
    <property type="entry name" value="WHD_NrtR"/>
    <property type="match status" value="1"/>
</dbReference>
<evidence type="ECO:0000313" key="6">
    <source>
        <dbReference type="EMBL" id="MBA8948886.1"/>
    </source>
</evidence>
<dbReference type="InterPro" id="IPR020084">
    <property type="entry name" value="NUDIX_hydrolase_CS"/>
</dbReference>
<dbReference type="EC" id="3.6.1.55" evidence="6"/>
<proteinExistence type="inferred from homology"/>
<protein>
    <submittedName>
        <fullName evidence="6">8-oxo-dGTP diphosphatase</fullName>
        <ecNumber evidence="6">3.6.1.55</ecNumber>
    </submittedName>
</protein>
<feature type="domain" description="Nudix hydrolase" evidence="5">
    <location>
        <begin position="7"/>
        <end position="147"/>
    </location>
</feature>
<dbReference type="InterPro" id="IPR000086">
    <property type="entry name" value="NUDIX_hydrolase_dom"/>
</dbReference>
<dbReference type="Gene3D" id="3.90.79.10">
    <property type="entry name" value="Nucleoside Triphosphate Pyrophosphohydrolase"/>
    <property type="match status" value="1"/>
</dbReference>
<dbReference type="PRINTS" id="PR00502">
    <property type="entry name" value="NUDIXFAMILY"/>
</dbReference>
<dbReference type="RefSeq" id="WP_182841442.1">
    <property type="nucleotide sequence ID" value="NZ_BAAALP010000006.1"/>
</dbReference>
<dbReference type="InterPro" id="IPR020476">
    <property type="entry name" value="Nudix_hydrolase"/>
</dbReference>
<dbReference type="PROSITE" id="PS51462">
    <property type="entry name" value="NUDIX"/>
    <property type="match status" value="1"/>
</dbReference>
<reference evidence="6 7" key="1">
    <citation type="submission" date="2020-08" db="EMBL/GenBank/DDBJ databases">
        <title>Genomic Encyclopedia of Type Strains, Phase IV (KMG-IV): sequencing the most valuable type-strain genomes for metagenomic binning, comparative biology and taxonomic classification.</title>
        <authorList>
            <person name="Goeker M."/>
        </authorList>
    </citation>
    <scope>NUCLEOTIDE SEQUENCE [LARGE SCALE GENOMIC DNA]</scope>
    <source>
        <strain evidence="6 7">DSM 44197</strain>
    </source>
</reference>
<dbReference type="InterPro" id="IPR015797">
    <property type="entry name" value="NUDIX_hydrolase-like_dom_sf"/>
</dbReference>
<gene>
    <name evidence="6" type="ORF">HNR61_000484</name>
</gene>
<accession>A0A7W3LIN3</accession>
<evidence type="ECO:0000256" key="3">
    <source>
        <dbReference type="RuleBase" id="RU003476"/>
    </source>
</evidence>
<dbReference type="CDD" id="cd18873">
    <property type="entry name" value="NUDIX_NadM_like"/>
    <property type="match status" value="1"/>
</dbReference>
<evidence type="ECO:0000256" key="1">
    <source>
        <dbReference type="ARBA" id="ARBA00005582"/>
    </source>
</evidence>